<evidence type="ECO:0000313" key="3">
    <source>
        <dbReference type="Proteomes" id="UP001057580"/>
    </source>
</evidence>
<dbReference type="PRINTS" id="PR00111">
    <property type="entry name" value="ABHYDROLASE"/>
</dbReference>
<sequence>MSDRLRARLGDAAARAGVVAPDLEPWAVEARWADERSRFLEVDGARVHYRDEGSATASPSGRPVAGVTGDSPTLLLVHGTFASLHTWDPWVDRLTDEYRVVRVDLPGHGLTGPHAGGYRMADLVAFLERVRAALGLEAVVVAGNSRGGEVAWRYALDYPDRVAALVLLDSMGYPVPSRPAVVEAATNPALQRAFRWVTPKSLVRRTLSQVYHDPTAWDETTVERYHDLLRREGNREALVAIVERDLDPTHRHGELADLTVPTLVQWGTHDAWIPASVGEKFAHDVPGAVYRTYPAGHVPMEETPGATASDLRAFLGSHVR</sequence>
<keyword evidence="2" id="KW-0378">Hydrolase</keyword>
<dbReference type="PANTHER" id="PTHR46438">
    <property type="entry name" value="ALPHA/BETA-HYDROLASES SUPERFAMILY PROTEIN"/>
    <property type="match status" value="1"/>
</dbReference>
<proteinExistence type="predicted"/>
<dbReference type="Pfam" id="PF00561">
    <property type="entry name" value="Abhydrolase_1"/>
    <property type="match status" value="1"/>
</dbReference>
<dbReference type="KEGG" id="ssai:N0B31_09725"/>
<reference evidence="2" key="1">
    <citation type="submission" date="2022-09" db="EMBL/GenBank/DDBJ databases">
        <title>Diverse halophilic archaea isolated from saline environments.</title>
        <authorList>
            <person name="Cui H.-L."/>
        </authorList>
    </citation>
    <scope>NUCLEOTIDE SEQUENCE</scope>
    <source>
        <strain evidence="2">ZS-35-S2</strain>
    </source>
</reference>
<evidence type="ECO:0000313" key="2">
    <source>
        <dbReference type="EMBL" id="UWM56553.1"/>
    </source>
</evidence>
<evidence type="ECO:0000259" key="1">
    <source>
        <dbReference type="Pfam" id="PF00561"/>
    </source>
</evidence>
<gene>
    <name evidence="2" type="ORF">N0B31_09725</name>
</gene>
<dbReference type="InterPro" id="IPR000073">
    <property type="entry name" value="AB_hydrolase_1"/>
</dbReference>
<keyword evidence="3" id="KW-1185">Reference proteome</keyword>
<dbReference type="GO" id="GO:0016787">
    <property type="term" value="F:hydrolase activity"/>
    <property type="evidence" value="ECO:0007669"/>
    <property type="project" value="UniProtKB-KW"/>
</dbReference>
<dbReference type="AlphaFoldDB" id="A0A9E7UCS0"/>
<dbReference type="PANTHER" id="PTHR46438:SF11">
    <property type="entry name" value="LIPASE-RELATED"/>
    <property type="match status" value="1"/>
</dbReference>
<protein>
    <submittedName>
        <fullName evidence="2">Alpha/beta hydrolase</fullName>
    </submittedName>
</protein>
<organism evidence="2 3">
    <name type="scientific">Salinirubellus salinus</name>
    <dbReference type="NCBI Taxonomy" id="1364945"/>
    <lineage>
        <taxon>Archaea</taxon>
        <taxon>Methanobacteriati</taxon>
        <taxon>Methanobacteriota</taxon>
        <taxon>Stenosarchaea group</taxon>
        <taxon>Halobacteria</taxon>
        <taxon>Halobacteriales</taxon>
        <taxon>Natronomonadaceae</taxon>
        <taxon>Salinirubellus</taxon>
    </lineage>
</organism>
<dbReference type="SUPFAM" id="SSF53474">
    <property type="entry name" value="alpha/beta-Hydrolases"/>
    <property type="match status" value="1"/>
</dbReference>
<name>A0A9E7UCS0_9EURY</name>
<dbReference type="InterPro" id="IPR029058">
    <property type="entry name" value="AB_hydrolase_fold"/>
</dbReference>
<accession>A0A9E7UCS0</accession>
<feature type="domain" description="AB hydrolase-1" evidence="1">
    <location>
        <begin position="72"/>
        <end position="302"/>
    </location>
</feature>
<dbReference type="Proteomes" id="UP001057580">
    <property type="component" value="Chromosome"/>
</dbReference>
<dbReference type="EMBL" id="CP104003">
    <property type="protein sequence ID" value="UWM56553.1"/>
    <property type="molecule type" value="Genomic_DNA"/>
</dbReference>
<dbReference type="Gene3D" id="3.40.50.1820">
    <property type="entry name" value="alpha/beta hydrolase"/>
    <property type="match status" value="1"/>
</dbReference>
<dbReference type="RefSeq" id="WP_260643667.1">
    <property type="nucleotide sequence ID" value="NZ_CP104003.1"/>
</dbReference>
<dbReference type="GeneID" id="74942701"/>